<protein>
    <submittedName>
        <fullName evidence="1">Uncharacterized protein</fullName>
    </submittedName>
</protein>
<keyword evidence="2" id="KW-1185">Reference proteome</keyword>
<sequence length="78" mass="8853">MLQLFVFCLFVQTSSQLFQEETSENDPADSVVVPEIHCPFSVQKLAVLHGLINLLTSPLDDRELYVQTLDIIERMCAI</sequence>
<name>A0ACC2GBY8_DALPE</name>
<dbReference type="Proteomes" id="UP001157502">
    <property type="component" value="Chromosome 15"/>
</dbReference>
<comment type="caution">
    <text evidence="1">The sequence shown here is derived from an EMBL/GenBank/DDBJ whole genome shotgun (WGS) entry which is preliminary data.</text>
</comment>
<proteinExistence type="predicted"/>
<organism evidence="1 2">
    <name type="scientific">Dallia pectoralis</name>
    <name type="common">Alaska blackfish</name>
    <dbReference type="NCBI Taxonomy" id="75939"/>
    <lineage>
        <taxon>Eukaryota</taxon>
        <taxon>Metazoa</taxon>
        <taxon>Chordata</taxon>
        <taxon>Craniata</taxon>
        <taxon>Vertebrata</taxon>
        <taxon>Euteleostomi</taxon>
        <taxon>Actinopterygii</taxon>
        <taxon>Neopterygii</taxon>
        <taxon>Teleostei</taxon>
        <taxon>Protacanthopterygii</taxon>
        <taxon>Esociformes</taxon>
        <taxon>Umbridae</taxon>
        <taxon>Dallia</taxon>
    </lineage>
</organism>
<accession>A0ACC2GBY8</accession>
<reference evidence="1" key="1">
    <citation type="submission" date="2021-05" db="EMBL/GenBank/DDBJ databases">
        <authorList>
            <person name="Pan Q."/>
            <person name="Jouanno E."/>
            <person name="Zahm M."/>
            <person name="Klopp C."/>
            <person name="Cabau C."/>
            <person name="Louis A."/>
            <person name="Berthelot C."/>
            <person name="Parey E."/>
            <person name="Roest Crollius H."/>
            <person name="Montfort J."/>
            <person name="Robinson-Rechavi M."/>
            <person name="Bouchez O."/>
            <person name="Lampietro C."/>
            <person name="Lopez Roques C."/>
            <person name="Donnadieu C."/>
            <person name="Postlethwait J."/>
            <person name="Bobe J."/>
            <person name="Dillon D."/>
            <person name="Chandos A."/>
            <person name="von Hippel F."/>
            <person name="Guiguen Y."/>
        </authorList>
    </citation>
    <scope>NUCLEOTIDE SEQUENCE</scope>
    <source>
        <strain evidence="1">YG-Jan2019</strain>
    </source>
</reference>
<evidence type="ECO:0000313" key="1">
    <source>
        <dbReference type="EMBL" id="KAJ8000998.1"/>
    </source>
</evidence>
<evidence type="ECO:0000313" key="2">
    <source>
        <dbReference type="Proteomes" id="UP001157502"/>
    </source>
</evidence>
<gene>
    <name evidence="1" type="ORF">DPEC_G00186250</name>
</gene>
<dbReference type="EMBL" id="CM055742">
    <property type="protein sequence ID" value="KAJ8000998.1"/>
    <property type="molecule type" value="Genomic_DNA"/>
</dbReference>